<proteinExistence type="predicted"/>
<keyword evidence="1" id="KW-0472">Membrane</keyword>
<evidence type="ECO:0000313" key="3">
    <source>
        <dbReference type="Proteomes" id="UP000708208"/>
    </source>
</evidence>
<keyword evidence="1" id="KW-0812">Transmembrane</keyword>
<feature type="transmembrane region" description="Helical" evidence="1">
    <location>
        <begin position="137"/>
        <end position="160"/>
    </location>
</feature>
<dbReference type="AlphaFoldDB" id="A0A8J2KER0"/>
<evidence type="ECO:0000313" key="2">
    <source>
        <dbReference type="EMBL" id="CAG7734878.1"/>
    </source>
</evidence>
<sequence length="199" mass="22954">MSQGIKDRVTNEYDFFGPECYQGIFHGEKVCMGPTVLFEQVGPTFLVDVNGNKLALQSKSTIFPELLNIGFSKFYPQLIGPFDTYVHGLESGGILRFWELKRIGFAEKKGQKYARNHFKVLKIYAGEREEGNENRQVVHLSLWLLGDGLLFAFICFIFEVSPLHVWLRYYMPQLFYFRVLLLLEKFSVRLKSAGVTFAT</sequence>
<reference evidence="2" key="1">
    <citation type="submission" date="2021-06" db="EMBL/GenBank/DDBJ databases">
        <authorList>
            <person name="Hodson N. C."/>
            <person name="Mongue J. A."/>
            <person name="Jaron S. K."/>
        </authorList>
    </citation>
    <scope>NUCLEOTIDE SEQUENCE</scope>
</reference>
<evidence type="ECO:0000256" key="1">
    <source>
        <dbReference type="SAM" id="Phobius"/>
    </source>
</evidence>
<protein>
    <submittedName>
        <fullName evidence="2">Uncharacterized protein</fullName>
    </submittedName>
</protein>
<keyword evidence="3" id="KW-1185">Reference proteome</keyword>
<gene>
    <name evidence="2" type="ORF">AFUS01_LOCUS23241</name>
</gene>
<accession>A0A8J2KER0</accession>
<dbReference type="EMBL" id="CAJVCH010278113">
    <property type="protein sequence ID" value="CAG7734878.1"/>
    <property type="molecule type" value="Genomic_DNA"/>
</dbReference>
<organism evidence="2 3">
    <name type="scientific">Allacma fusca</name>
    <dbReference type="NCBI Taxonomy" id="39272"/>
    <lineage>
        <taxon>Eukaryota</taxon>
        <taxon>Metazoa</taxon>
        <taxon>Ecdysozoa</taxon>
        <taxon>Arthropoda</taxon>
        <taxon>Hexapoda</taxon>
        <taxon>Collembola</taxon>
        <taxon>Symphypleona</taxon>
        <taxon>Sminthuridae</taxon>
        <taxon>Allacma</taxon>
    </lineage>
</organism>
<keyword evidence="1" id="KW-1133">Transmembrane helix</keyword>
<name>A0A8J2KER0_9HEXA</name>
<dbReference type="Proteomes" id="UP000708208">
    <property type="component" value="Unassembled WGS sequence"/>
</dbReference>
<comment type="caution">
    <text evidence="2">The sequence shown here is derived from an EMBL/GenBank/DDBJ whole genome shotgun (WGS) entry which is preliminary data.</text>
</comment>